<accession>A0ABQ1YLU5</accession>
<protein>
    <submittedName>
        <fullName evidence="1">Uncharacterized protein</fullName>
    </submittedName>
</protein>
<evidence type="ECO:0000313" key="1">
    <source>
        <dbReference type="EMBL" id="GGH30984.1"/>
    </source>
</evidence>
<keyword evidence="2" id="KW-1185">Reference proteome</keyword>
<gene>
    <name evidence="1" type="ORF">GCM10007423_19510</name>
</gene>
<dbReference type="Proteomes" id="UP000600214">
    <property type="component" value="Unassembled WGS sequence"/>
</dbReference>
<name>A0ABQ1YLU5_9BACT</name>
<reference evidence="2" key="1">
    <citation type="journal article" date="2019" name="Int. J. Syst. Evol. Microbiol.">
        <title>The Global Catalogue of Microorganisms (GCM) 10K type strain sequencing project: providing services to taxonomists for standard genome sequencing and annotation.</title>
        <authorList>
            <consortium name="The Broad Institute Genomics Platform"/>
            <consortium name="The Broad Institute Genome Sequencing Center for Infectious Disease"/>
            <person name="Wu L."/>
            <person name="Ma J."/>
        </authorList>
    </citation>
    <scope>NUCLEOTIDE SEQUENCE [LARGE SCALE GENOMIC DNA]</scope>
    <source>
        <strain evidence="2">CGMCC 1.15288</strain>
    </source>
</reference>
<comment type="caution">
    <text evidence="1">The sequence shown here is derived from an EMBL/GenBank/DDBJ whole genome shotgun (WGS) entry which is preliminary data.</text>
</comment>
<evidence type="ECO:0000313" key="2">
    <source>
        <dbReference type="Proteomes" id="UP000600214"/>
    </source>
</evidence>
<organism evidence="1 2">
    <name type="scientific">Dyadobacter endophyticus</name>
    <dbReference type="NCBI Taxonomy" id="1749036"/>
    <lineage>
        <taxon>Bacteria</taxon>
        <taxon>Pseudomonadati</taxon>
        <taxon>Bacteroidota</taxon>
        <taxon>Cytophagia</taxon>
        <taxon>Cytophagales</taxon>
        <taxon>Spirosomataceae</taxon>
        <taxon>Dyadobacter</taxon>
    </lineage>
</organism>
<sequence length="92" mass="10573">MGTILMPKVKMMIISADFEMVIKKGTVFRQIPIGLRNTVNFVAMKDRRGWLLMCRLRAVVRGVAQRVEVFVNRNKMGALASGQNKYIQKVRF</sequence>
<dbReference type="EMBL" id="BMIA01000001">
    <property type="protein sequence ID" value="GGH30984.1"/>
    <property type="molecule type" value="Genomic_DNA"/>
</dbReference>
<proteinExistence type="predicted"/>